<dbReference type="AlphaFoldDB" id="A0A6P1TN18"/>
<keyword evidence="2" id="KW-1185">Reference proteome</keyword>
<proteinExistence type="predicted"/>
<dbReference type="RefSeq" id="WP_161837902.1">
    <property type="nucleotide sequence ID" value="NZ_CP048000.1"/>
</dbReference>
<dbReference type="Gene3D" id="3.20.20.80">
    <property type="entry name" value="Glycosidases"/>
    <property type="match status" value="1"/>
</dbReference>
<dbReference type="SUPFAM" id="SSF51445">
    <property type="entry name" value="(Trans)glycosidases"/>
    <property type="match status" value="1"/>
</dbReference>
<accession>A0A6P1TN18</accession>
<evidence type="ECO:0000313" key="1">
    <source>
        <dbReference type="EMBL" id="QHQ61075.1"/>
    </source>
</evidence>
<organism evidence="1 2">
    <name type="scientific">Anaerocolumna sedimenticola</name>
    <dbReference type="NCBI Taxonomy" id="2696063"/>
    <lineage>
        <taxon>Bacteria</taxon>
        <taxon>Bacillati</taxon>
        <taxon>Bacillota</taxon>
        <taxon>Clostridia</taxon>
        <taxon>Lachnospirales</taxon>
        <taxon>Lachnospiraceae</taxon>
        <taxon>Anaerocolumna</taxon>
    </lineage>
</organism>
<evidence type="ECO:0008006" key="3">
    <source>
        <dbReference type="Google" id="ProtNLM"/>
    </source>
</evidence>
<protein>
    <recommendedName>
        <fullName evidence="3">Glycoside hydrolase family 5 domain-containing protein</fullName>
    </recommendedName>
</protein>
<evidence type="ECO:0000313" key="2">
    <source>
        <dbReference type="Proteomes" id="UP000464314"/>
    </source>
</evidence>
<gene>
    <name evidence="1" type="ORF">Ana3638_10095</name>
</gene>
<sequence>MGKTVLSIKSDKFYINGSLIYSQIKDSNPDAWGLLMNARFIQGIFDDKAGKSRFNRFGRNFDTEQNTEELITALPEWYQYGLRGFTVGFQGGGPCFTMDNYSIDNNPFSSDGKEVEPGYLKRMEKLIRAADELGMIVIVSFLYGAQTRFLKDDEAVKHAVKKASNWLRDMKFTNVIIEIANEHNVDDFKIHPIVYTEKGVVDLIKTAKEESGGIPVGCSGTGGYFSEKIAEVSDVILIHGNGQTRQQLYNLIQKAKSIKPLRPIVCNEDSQALSQLQVTSKMQVSWGYYNNMTKQEPPVNWHITSGEDLFFAHRMAEVLGIKTDEIPFENQFYLQGLEPDMTYEQKRWIRLASLYPEKIDHVIFYRNGEYFAASYDDPFMIHFICNWLQGAVTGTKAGEEWVAEVYLTSREKIVKSCRLLS</sequence>
<reference evidence="1 2" key="1">
    <citation type="submission" date="2020-01" db="EMBL/GenBank/DDBJ databases">
        <title>Genome analysis of Anaerocolumna sp. CBA3638.</title>
        <authorList>
            <person name="Kim J."/>
            <person name="Roh S.W."/>
        </authorList>
    </citation>
    <scope>NUCLEOTIDE SEQUENCE [LARGE SCALE GENOMIC DNA]</scope>
    <source>
        <strain evidence="1 2">CBA3638</strain>
    </source>
</reference>
<dbReference type="InterPro" id="IPR017853">
    <property type="entry name" value="GH"/>
</dbReference>
<dbReference type="KEGG" id="anr:Ana3638_10095"/>
<name>A0A6P1TN18_9FIRM</name>
<dbReference type="EMBL" id="CP048000">
    <property type="protein sequence ID" value="QHQ61075.1"/>
    <property type="molecule type" value="Genomic_DNA"/>
</dbReference>
<dbReference type="Proteomes" id="UP000464314">
    <property type="component" value="Chromosome"/>
</dbReference>